<sequence length="11" mass="1205">MLCIVMLLVLG</sequence>
<dbReference type="EMBL" id="CP133616">
    <property type="protein sequence ID" value="WMV30713.1"/>
    <property type="molecule type" value="Genomic_DNA"/>
</dbReference>
<reference evidence="1" key="1">
    <citation type="submission" date="2023-08" db="EMBL/GenBank/DDBJ databases">
        <title>A de novo genome assembly of Solanum verrucosum Schlechtendal, a Mexican diploid species geographically isolated from the other diploid A-genome species in potato relatives.</title>
        <authorList>
            <person name="Hosaka K."/>
        </authorList>
    </citation>
    <scope>NUCLEOTIDE SEQUENCE</scope>
    <source>
        <tissue evidence="1">Young leaves</tissue>
    </source>
</reference>
<protein>
    <submittedName>
        <fullName evidence="1">Uncharacterized protein</fullName>
    </submittedName>
</protein>
<keyword evidence="2" id="KW-1185">Reference proteome</keyword>
<dbReference type="Proteomes" id="UP001234989">
    <property type="component" value="Chromosome 5"/>
</dbReference>
<gene>
    <name evidence="1" type="ORF">MTR67_024098</name>
</gene>
<evidence type="ECO:0000313" key="2">
    <source>
        <dbReference type="Proteomes" id="UP001234989"/>
    </source>
</evidence>
<accession>A0AAF0TYV9</accession>
<evidence type="ECO:0000313" key="1">
    <source>
        <dbReference type="EMBL" id="WMV30713.1"/>
    </source>
</evidence>
<organism evidence="1 2">
    <name type="scientific">Solanum verrucosum</name>
    <dbReference type="NCBI Taxonomy" id="315347"/>
    <lineage>
        <taxon>Eukaryota</taxon>
        <taxon>Viridiplantae</taxon>
        <taxon>Streptophyta</taxon>
        <taxon>Embryophyta</taxon>
        <taxon>Tracheophyta</taxon>
        <taxon>Spermatophyta</taxon>
        <taxon>Magnoliopsida</taxon>
        <taxon>eudicotyledons</taxon>
        <taxon>Gunneridae</taxon>
        <taxon>Pentapetalae</taxon>
        <taxon>asterids</taxon>
        <taxon>lamiids</taxon>
        <taxon>Solanales</taxon>
        <taxon>Solanaceae</taxon>
        <taxon>Solanoideae</taxon>
        <taxon>Solaneae</taxon>
        <taxon>Solanum</taxon>
    </lineage>
</organism>
<name>A0AAF0TYV9_SOLVR</name>
<proteinExistence type="predicted"/>